<name>A0A0V0R0N0_PSEPJ</name>
<dbReference type="InterPro" id="IPR001623">
    <property type="entry name" value="DnaJ_domain"/>
</dbReference>
<evidence type="ECO:0000259" key="4">
    <source>
        <dbReference type="PROSITE" id="PS50076"/>
    </source>
</evidence>
<evidence type="ECO:0000256" key="1">
    <source>
        <dbReference type="ARBA" id="ARBA00022737"/>
    </source>
</evidence>
<evidence type="ECO:0000256" key="2">
    <source>
        <dbReference type="ARBA" id="ARBA00022803"/>
    </source>
</evidence>
<feature type="repeat" description="TPR" evidence="3">
    <location>
        <begin position="289"/>
        <end position="322"/>
    </location>
</feature>
<dbReference type="InterPro" id="IPR036869">
    <property type="entry name" value="J_dom_sf"/>
</dbReference>
<dbReference type="PRINTS" id="PR00625">
    <property type="entry name" value="JDOMAIN"/>
</dbReference>
<accession>A0A0V0R0N0</accession>
<keyword evidence="6" id="KW-1185">Reference proteome</keyword>
<dbReference type="Proteomes" id="UP000054937">
    <property type="component" value="Unassembled WGS sequence"/>
</dbReference>
<feature type="domain" description="J" evidence="4">
    <location>
        <begin position="342"/>
        <end position="409"/>
    </location>
</feature>
<dbReference type="AlphaFoldDB" id="A0A0V0R0N0"/>
<dbReference type="PROSITE" id="PS50005">
    <property type="entry name" value="TPR"/>
    <property type="match status" value="3"/>
</dbReference>
<keyword evidence="1" id="KW-0677">Repeat</keyword>
<dbReference type="OMA" id="KLYMNRA"/>
<dbReference type="SMART" id="SM00028">
    <property type="entry name" value="TPR"/>
    <property type="match status" value="7"/>
</dbReference>
<evidence type="ECO:0000313" key="6">
    <source>
        <dbReference type="Proteomes" id="UP000054937"/>
    </source>
</evidence>
<evidence type="ECO:0000256" key="3">
    <source>
        <dbReference type="PROSITE-ProRule" id="PRU00339"/>
    </source>
</evidence>
<keyword evidence="2 3" id="KW-0802">TPR repeat</keyword>
<dbReference type="OrthoDB" id="765884at2759"/>
<proteinExistence type="predicted"/>
<dbReference type="Pfam" id="PF00226">
    <property type="entry name" value="DnaJ"/>
    <property type="match status" value="1"/>
</dbReference>
<dbReference type="SUPFAM" id="SSF46565">
    <property type="entry name" value="Chaperone J-domain"/>
    <property type="match status" value="1"/>
</dbReference>
<comment type="caution">
    <text evidence="5">The sequence shown here is derived from an EMBL/GenBank/DDBJ whole genome shotgun (WGS) entry which is preliminary data.</text>
</comment>
<dbReference type="PANTHER" id="PTHR45188">
    <property type="entry name" value="DNAJ PROTEIN P58IPK HOMOLOG"/>
    <property type="match status" value="1"/>
</dbReference>
<dbReference type="Pfam" id="PF00515">
    <property type="entry name" value="TPR_1"/>
    <property type="match status" value="1"/>
</dbReference>
<dbReference type="SUPFAM" id="SSF48452">
    <property type="entry name" value="TPR-like"/>
    <property type="match status" value="1"/>
</dbReference>
<evidence type="ECO:0000313" key="5">
    <source>
        <dbReference type="EMBL" id="KRX08127.1"/>
    </source>
</evidence>
<dbReference type="SMART" id="SM00271">
    <property type="entry name" value="DnaJ"/>
    <property type="match status" value="1"/>
</dbReference>
<dbReference type="InterPro" id="IPR011990">
    <property type="entry name" value="TPR-like_helical_dom_sf"/>
</dbReference>
<dbReference type="InterPro" id="IPR019734">
    <property type="entry name" value="TPR_rpt"/>
</dbReference>
<dbReference type="InParanoid" id="A0A0V0R0N0"/>
<sequence length="445" mass="51932">MEVEQITESQRKEAENIKGEGNELFKKKEYIKAIEKYNQAIEDCNTALKLDPEFLKVMRRRALVLQQLGQFQDAQLQFEQAQKKSPKDKTIQQELKQNIIITEQWQRANEYYEKQQYSDAIMEVNQLMKEVPYYQKIQMLQVEITALMGNVVRAQQLLVSYKSGWDDPQSPDVIYFYGIISLYQGKSEQAKKYFLAGMQRDPDHKKCMLALKKTKKCENLKDEGNELFKAQQFDEALAKYDQVIEIDPLNNQLNSIIYANKASVYMKMEQYEKAKEQLELSLELNKDYGKAYFRRAEANMKLEEFEQAIHDYKKYQELDPSQNMKEYIRHAQVELKKSKMKDYYKILGVPKTADTKEIKKAYHKMALKFHPDRVQESEKKTAEKKFKEIGEAYAVLSDPEKKRLVDQGVDPNDQSQGMGGGGGFDPFDMFRSNFGGGGGYTFHFG</sequence>
<dbReference type="Gene3D" id="1.10.287.110">
    <property type="entry name" value="DnaJ domain"/>
    <property type="match status" value="1"/>
</dbReference>
<dbReference type="PANTHER" id="PTHR45188:SF2">
    <property type="entry name" value="DNAJ HOMOLOG SUBFAMILY C MEMBER 7"/>
    <property type="match status" value="1"/>
</dbReference>
<dbReference type="Pfam" id="PF13181">
    <property type="entry name" value="TPR_8"/>
    <property type="match status" value="1"/>
</dbReference>
<dbReference type="PROSITE" id="PS50076">
    <property type="entry name" value="DNAJ_2"/>
    <property type="match status" value="1"/>
</dbReference>
<dbReference type="CDD" id="cd06257">
    <property type="entry name" value="DnaJ"/>
    <property type="match status" value="1"/>
</dbReference>
<organism evidence="5 6">
    <name type="scientific">Pseudocohnilembus persalinus</name>
    <name type="common">Ciliate</name>
    <dbReference type="NCBI Taxonomy" id="266149"/>
    <lineage>
        <taxon>Eukaryota</taxon>
        <taxon>Sar</taxon>
        <taxon>Alveolata</taxon>
        <taxon>Ciliophora</taxon>
        <taxon>Intramacronucleata</taxon>
        <taxon>Oligohymenophorea</taxon>
        <taxon>Scuticociliatia</taxon>
        <taxon>Philasterida</taxon>
        <taxon>Pseudocohnilembidae</taxon>
        <taxon>Pseudocohnilembus</taxon>
    </lineage>
</organism>
<dbReference type="Gene3D" id="1.25.40.10">
    <property type="entry name" value="Tetratricopeptide repeat domain"/>
    <property type="match status" value="4"/>
</dbReference>
<feature type="repeat" description="TPR" evidence="3">
    <location>
        <begin position="217"/>
        <end position="250"/>
    </location>
</feature>
<dbReference type="EMBL" id="LDAU01000073">
    <property type="protein sequence ID" value="KRX08127.1"/>
    <property type="molecule type" value="Genomic_DNA"/>
</dbReference>
<feature type="repeat" description="TPR" evidence="3">
    <location>
        <begin position="255"/>
        <end position="288"/>
    </location>
</feature>
<gene>
    <name evidence="5" type="ORF">PPERSA_01672</name>
</gene>
<reference evidence="5 6" key="1">
    <citation type="journal article" date="2015" name="Sci. Rep.">
        <title>Genome of the facultative scuticociliatosis pathogen Pseudocohnilembus persalinus provides insight into its virulence through horizontal gene transfer.</title>
        <authorList>
            <person name="Xiong J."/>
            <person name="Wang G."/>
            <person name="Cheng J."/>
            <person name="Tian M."/>
            <person name="Pan X."/>
            <person name="Warren A."/>
            <person name="Jiang C."/>
            <person name="Yuan D."/>
            <person name="Miao W."/>
        </authorList>
    </citation>
    <scope>NUCLEOTIDE SEQUENCE [LARGE SCALE GENOMIC DNA]</scope>
    <source>
        <strain evidence="5">36N120E</strain>
    </source>
</reference>
<protein>
    <submittedName>
        <fullName evidence="5">DnaJ domain</fullName>
    </submittedName>
</protein>